<feature type="binding site" evidence="7">
    <location>
        <position position="29"/>
    </location>
    <ligand>
        <name>S-adenosyl-L-methionine</name>
        <dbReference type="ChEBI" id="CHEBI:59789"/>
    </ligand>
</feature>
<name>A0A0S4N432_9BACT</name>
<dbReference type="STRING" id="1643428.GCA_001442855_01336"/>
<proteinExistence type="inferred from homology"/>
<dbReference type="Gene3D" id="3.40.50.150">
    <property type="entry name" value="Vaccinia Virus protein VP39"/>
    <property type="match status" value="1"/>
</dbReference>
<comment type="similarity">
    <text evidence="7">Belongs to the class I-like SAM-binding methyltransferase superfamily. TrmB family.</text>
</comment>
<dbReference type="HAMAP" id="MF_01057">
    <property type="entry name" value="tRNA_methyltr_TrmB"/>
    <property type="match status" value="1"/>
</dbReference>
<comment type="function">
    <text evidence="2 7">Catalyzes the formation of N(7)-methylguanine at position 46 (m7G46) in tRNA.</text>
</comment>
<gene>
    <name evidence="7" type="primary">trmB</name>
    <name evidence="8" type="ORF">JGI1_01364</name>
</gene>
<comment type="pathway">
    <text evidence="7">tRNA modification; N(7)-methylguanine-tRNA biosynthesis.</text>
</comment>
<dbReference type="OrthoDB" id="9802090at2"/>
<feature type="binding site" evidence="7">
    <location>
        <position position="81"/>
    </location>
    <ligand>
        <name>S-adenosyl-L-methionine</name>
        <dbReference type="ChEBI" id="CHEBI:59789"/>
    </ligand>
</feature>
<evidence type="ECO:0000313" key="9">
    <source>
        <dbReference type="Proteomes" id="UP000320623"/>
    </source>
</evidence>
<evidence type="ECO:0000256" key="1">
    <source>
        <dbReference type="ARBA" id="ARBA00000142"/>
    </source>
</evidence>
<evidence type="ECO:0000256" key="6">
    <source>
        <dbReference type="ARBA" id="ARBA00022694"/>
    </source>
</evidence>
<comment type="catalytic activity">
    <reaction evidence="1 7">
        <text>guanosine(46) in tRNA + S-adenosyl-L-methionine = N(7)-methylguanosine(46) in tRNA + S-adenosyl-L-homocysteine</text>
        <dbReference type="Rhea" id="RHEA:42708"/>
        <dbReference type="Rhea" id="RHEA-COMP:10188"/>
        <dbReference type="Rhea" id="RHEA-COMP:10189"/>
        <dbReference type="ChEBI" id="CHEBI:57856"/>
        <dbReference type="ChEBI" id="CHEBI:59789"/>
        <dbReference type="ChEBI" id="CHEBI:74269"/>
        <dbReference type="ChEBI" id="CHEBI:74480"/>
        <dbReference type="EC" id="2.1.1.33"/>
    </reaction>
</comment>
<feature type="binding site" evidence="7">
    <location>
        <position position="54"/>
    </location>
    <ligand>
        <name>S-adenosyl-L-methionine</name>
        <dbReference type="ChEBI" id="CHEBI:59789"/>
    </ligand>
</feature>
<sequence>MGFIIDWRGSDYPLDLNSIFGRDSEVELEIGFGNGLFLVQVASDHKEKNFVGIELVNFFARKAEKKIIKAGLENVRLFVGDAKLLLLILFPDRTFDQIYFNFPDPWFKKRHKKRRMLKVCFNRLLAKRLKDGGVVSIATDHPEFRDFVVESMLDSGSFISEYPEGFILENPGTYPTKYEQKWRSQGKEIYYMKFRKIYHPCVFDINEYLTEENLWFLVYSKGLEKVLRNIK</sequence>
<dbReference type="GO" id="GO:0043527">
    <property type="term" value="C:tRNA methyltransferase complex"/>
    <property type="evidence" value="ECO:0007669"/>
    <property type="project" value="TreeGrafter"/>
</dbReference>
<dbReference type="AlphaFoldDB" id="A0A0S4N432"/>
<dbReference type="Proteomes" id="UP000320623">
    <property type="component" value="Unassembled WGS sequence"/>
</dbReference>
<accession>A0A0S4N432</accession>
<feature type="binding site" evidence="7">
    <location>
        <begin position="176"/>
        <end position="179"/>
    </location>
    <ligand>
        <name>substrate</name>
    </ligand>
</feature>
<dbReference type="PANTHER" id="PTHR23417">
    <property type="entry name" value="3-DEOXY-D-MANNO-OCTULOSONIC-ACID TRANSFERASE/TRNA GUANINE-N 7 - -METHYLTRANSFERASE"/>
    <property type="match status" value="1"/>
</dbReference>
<dbReference type="EMBL" id="FAOO01000008">
    <property type="protein sequence ID" value="CUU05916.1"/>
    <property type="molecule type" value="Genomic_DNA"/>
</dbReference>
<dbReference type="PROSITE" id="PS51625">
    <property type="entry name" value="SAM_MT_TRMB"/>
    <property type="match status" value="1"/>
</dbReference>
<dbReference type="UniPathway" id="UPA00989"/>
<dbReference type="EC" id="2.1.1.33" evidence="7"/>
<dbReference type="NCBIfam" id="TIGR00091">
    <property type="entry name" value="tRNA (guanosine(46)-N7)-methyltransferase TrmB"/>
    <property type="match status" value="1"/>
</dbReference>
<organism evidence="8 9">
    <name type="scientific">Candidatus Thermokryptus mobilis</name>
    <dbReference type="NCBI Taxonomy" id="1643428"/>
    <lineage>
        <taxon>Bacteria</taxon>
        <taxon>Pseudomonadati</taxon>
        <taxon>Candidatus Kryptoniota</taxon>
        <taxon>Candidatus Thermokryptus</taxon>
    </lineage>
</organism>
<dbReference type="InterPro" id="IPR029063">
    <property type="entry name" value="SAM-dependent_MTases_sf"/>
</dbReference>
<evidence type="ECO:0000313" key="8">
    <source>
        <dbReference type="EMBL" id="CUU05916.1"/>
    </source>
</evidence>
<evidence type="ECO:0000256" key="3">
    <source>
        <dbReference type="ARBA" id="ARBA00022603"/>
    </source>
</evidence>
<dbReference type="InterPro" id="IPR055361">
    <property type="entry name" value="tRNA_methyltr_TrmB_bact"/>
</dbReference>
<feature type="binding site" evidence="7">
    <location>
        <position position="108"/>
    </location>
    <ligand>
        <name>substrate</name>
    </ligand>
</feature>
<dbReference type="SUPFAM" id="SSF53335">
    <property type="entry name" value="S-adenosyl-L-methionine-dependent methyltransferases"/>
    <property type="match status" value="1"/>
</dbReference>
<dbReference type="RefSeq" id="WP_140945106.1">
    <property type="nucleotide sequence ID" value="NZ_FAOO01000008.1"/>
</dbReference>
<dbReference type="InterPro" id="IPR003358">
    <property type="entry name" value="tRNA_(Gua-N-7)_MeTrfase_Trmb"/>
</dbReference>
<dbReference type="CDD" id="cd02440">
    <property type="entry name" value="AdoMet_MTases"/>
    <property type="match status" value="1"/>
</dbReference>
<dbReference type="GO" id="GO:0008176">
    <property type="term" value="F:tRNA (guanine(46)-N7)-methyltransferase activity"/>
    <property type="evidence" value="ECO:0007669"/>
    <property type="project" value="UniProtKB-UniRule"/>
</dbReference>
<keyword evidence="5 7" id="KW-0949">S-adenosyl-L-methionine</keyword>
<evidence type="ECO:0000256" key="4">
    <source>
        <dbReference type="ARBA" id="ARBA00022679"/>
    </source>
</evidence>
<evidence type="ECO:0000256" key="2">
    <source>
        <dbReference type="ARBA" id="ARBA00003015"/>
    </source>
</evidence>
<keyword evidence="3 7" id="KW-0489">Methyltransferase</keyword>
<comment type="caution">
    <text evidence="7">Lacks conserved residue(s) required for the propagation of feature annotation.</text>
</comment>
<dbReference type="PANTHER" id="PTHR23417:SF14">
    <property type="entry name" value="PENTACOTRIPEPTIDE-REPEAT REGION OF PRORP DOMAIN-CONTAINING PROTEIN"/>
    <property type="match status" value="1"/>
</dbReference>
<evidence type="ECO:0000256" key="5">
    <source>
        <dbReference type="ARBA" id="ARBA00022691"/>
    </source>
</evidence>
<reference evidence="9" key="1">
    <citation type="submission" date="2015-11" db="EMBL/GenBank/DDBJ databases">
        <authorList>
            <person name="Varghese N."/>
        </authorList>
    </citation>
    <scope>NUCLEOTIDE SEQUENCE [LARGE SCALE GENOMIC DNA]</scope>
</reference>
<evidence type="ECO:0000256" key="7">
    <source>
        <dbReference type="HAMAP-Rule" id="MF_01057"/>
    </source>
</evidence>
<feature type="binding site" evidence="7">
    <location>
        <position position="104"/>
    </location>
    <ligand>
        <name>S-adenosyl-L-methionine</name>
        <dbReference type="ChEBI" id="CHEBI:59789"/>
    </ligand>
</feature>
<protein>
    <recommendedName>
        <fullName evidence="7">tRNA (guanine-N(7)-)-methyltransferase</fullName>
        <ecNumber evidence="7">2.1.1.33</ecNumber>
    </recommendedName>
    <alternativeName>
        <fullName evidence="7">tRNA (guanine(46)-N(7))-methyltransferase</fullName>
    </alternativeName>
    <alternativeName>
        <fullName evidence="7">tRNA(m7G46)-methyltransferase</fullName>
    </alternativeName>
</protein>
<keyword evidence="4 7" id="KW-0808">Transferase</keyword>
<keyword evidence="6 7" id="KW-0819">tRNA processing</keyword>
<dbReference type="Pfam" id="PF02390">
    <property type="entry name" value="Methyltransf_4"/>
    <property type="match status" value="1"/>
</dbReference>
<feature type="binding site" evidence="7">
    <location>
        <position position="140"/>
    </location>
    <ligand>
        <name>substrate</name>
    </ligand>
</feature>
<keyword evidence="9" id="KW-1185">Reference proteome</keyword>